<evidence type="ECO:0000313" key="3">
    <source>
        <dbReference type="EMBL" id="GFR28228.1"/>
    </source>
</evidence>
<accession>A0A8X6HQV3</accession>
<reference evidence="3" key="1">
    <citation type="submission" date="2020-07" db="EMBL/GenBank/DDBJ databases">
        <title>Multicomponent nature underlies the extraordinary mechanical properties of spider dragline silk.</title>
        <authorList>
            <person name="Kono N."/>
            <person name="Nakamura H."/>
            <person name="Mori M."/>
            <person name="Yoshida Y."/>
            <person name="Ohtoshi R."/>
            <person name="Malay A.D."/>
            <person name="Moran D.A.P."/>
            <person name="Tomita M."/>
            <person name="Numata K."/>
            <person name="Arakawa K."/>
        </authorList>
    </citation>
    <scope>NUCLEOTIDE SEQUENCE</scope>
</reference>
<dbReference type="FunFam" id="2.60.40.10:FF:000333">
    <property type="entry name" value="Down syndrome cell adhesion molecule"/>
    <property type="match status" value="1"/>
</dbReference>
<feature type="chain" id="PRO_5036491372" evidence="1">
    <location>
        <begin position="16"/>
        <end position="141"/>
    </location>
</feature>
<dbReference type="SUPFAM" id="SSF48726">
    <property type="entry name" value="Immunoglobulin"/>
    <property type="match status" value="1"/>
</dbReference>
<dbReference type="InterPro" id="IPR007110">
    <property type="entry name" value="Ig-like_dom"/>
</dbReference>
<dbReference type="OrthoDB" id="6434767at2759"/>
<evidence type="ECO:0000313" key="4">
    <source>
        <dbReference type="Proteomes" id="UP000887116"/>
    </source>
</evidence>
<name>A0A8X6HQV3_TRICU</name>
<dbReference type="AlphaFoldDB" id="A0A8X6HQV3"/>
<protein>
    <submittedName>
        <fullName evidence="3">Titin</fullName>
    </submittedName>
</protein>
<sequence>MLVLVFICVATIVLSQPLLLAGSRPPRIKPFNFSGDLSEGLRIMVMCGIMDGDGPFDFRWLKDGEPLLSQKGHFSIESFNDFTSILTIEHLNALSNGNYTCRVTNLAGSDEKSDVLTMKGETVFPMKPKHSNRSLLGNMVA</sequence>
<dbReference type="InterPro" id="IPR036179">
    <property type="entry name" value="Ig-like_dom_sf"/>
</dbReference>
<comment type="caution">
    <text evidence="3">The sequence shown here is derived from an EMBL/GenBank/DDBJ whole genome shotgun (WGS) entry which is preliminary data.</text>
</comment>
<evidence type="ECO:0000256" key="1">
    <source>
        <dbReference type="SAM" id="SignalP"/>
    </source>
</evidence>
<organism evidence="3 4">
    <name type="scientific">Trichonephila clavata</name>
    <name type="common">Joro spider</name>
    <name type="synonym">Nephila clavata</name>
    <dbReference type="NCBI Taxonomy" id="2740835"/>
    <lineage>
        <taxon>Eukaryota</taxon>
        <taxon>Metazoa</taxon>
        <taxon>Ecdysozoa</taxon>
        <taxon>Arthropoda</taxon>
        <taxon>Chelicerata</taxon>
        <taxon>Arachnida</taxon>
        <taxon>Araneae</taxon>
        <taxon>Araneomorphae</taxon>
        <taxon>Entelegynae</taxon>
        <taxon>Araneoidea</taxon>
        <taxon>Nephilidae</taxon>
        <taxon>Trichonephila</taxon>
    </lineage>
</organism>
<keyword evidence="4" id="KW-1185">Reference proteome</keyword>
<proteinExistence type="predicted"/>
<dbReference type="InterPro" id="IPR013783">
    <property type="entry name" value="Ig-like_fold"/>
</dbReference>
<dbReference type="EMBL" id="BMAO01009041">
    <property type="protein sequence ID" value="GFR28228.1"/>
    <property type="molecule type" value="Genomic_DNA"/>
</dbReference>
<dbReference type="PROSITE" id="PS50835">
    <property type="entry name" value="IG_LIKE"/>
    <property type="match status" value="1"/>
</dbReference>
<evidence type="ECO:0000259" key="2">
    <source>
        <dbReference type="PROSITE" id="PS50835"/>
    </source>
</evidence>
<gene>
    <name evidence="3" type="primary">Ttn_2</name>
    <name evidence="3" type="ORF">TNCT_436201</name>
</gene>
<feature type="domain" description="Ig-like" evidence="2">
    <location>
        <begin position="26"/>
        <end position="117"/>
    </location>
</feature>
<feature type="signal peptide" evidence="1">
    <location>
        <begin position="1"/>
        <end position="15"/>
    </location>
</feature>
<dbReference type="Proteomes" id="UP000887116">
    <property type="component" value="Unassembled WGS sequence"/>
</dbReference>
<dbReference type="Pfam" id="PF07679">
    <property type="entry name" value="I-set"/>
    <property type="match status" value="1"/>
</dbReference>
<dbReference type="InterPro" id="IPR013098">
    <property type="entry name" value="Ig_I-set"/>
</dbReference>
<dbReference type="Gene3D" id="2.60.40.10">
    <property type="entry name" value="Immunoglobulins"/>
    <property type="match status" value="1"/>
</dbReference>
<keyword evidence="1" id="KW-0732">Signal</keyword>